<proteinExistence type="predicted"/>
<dbReference type="AlphaFoldDB" id="A0A1C9I0Y0"/>
<reference evidence="1" key="2">
    <citation type="journal article" date="2016" name="Front. Microbiol.">
        <title>The Regulatory Protein RosR Affects Rhizobium leguminosarum bv. trifolii Protein Profiles, Cell Surface Properties, and Symbiosis with Clover.</title>
        <authorList>
            <person name="Rachwal K."/>
            <person name="Boguszewska A."/>
            <person name="Kopcinska J."/>
            <person name="Karas M."/>
            <person name="Tchorzewski M."/>
            <person name="Janczarek M."/>
        </authorList>
    </citation>
    <scope>NUCLEOTIDE SEQUENCE</scope>
    <source>
        <strain evidence="1">Rt24.2</strain>
    </source>
</reference>
<organism evidence="1">
    <name type="scientific">Rhizobium leguminosarum bv. trifolii</name>
    <dbReference type="NCBI Taxonomy" id="386"/>
    <lineage>
        <taxon>Bacteria</taxon>
        <taxon>Pseudomonadati</taxon>
        <taxon>Pseudomonadota</taxon>
        <taxon>Alphaproteobacteria</taxon>
        <taxon>Hyphomicrobiales</taxon>
        <taxon>Rhizobiaceae</taxon>
        <taxon>Rhizobium/Agrobacterium group</taxon>
        <taxon>Rhizobium</taxon>
    </lineage>
</organism>
<protein>
    <submittedName>
        <fullName evidence="1">Uncharacterized protein</fullName>
    </submittedName>
</protein>
<name>A0A1C9I0Y0_RHILT</name>
<reference evidence="1" key="1">
    <citation type="journal article" date="2015" name="BMC Genomics">
        <title>Transcriptome profiling of a Rhizobium leguminosarum bv. trifolii rosR mutant reveals the role of the transcriptional regulator RosR in motility, synthesis of cell-surface components, and other cellular processes.</title>
        <authorList>
            <person name="Rachwal K."/>
            <person name="Matczynska E."/>
            <person name="Janczarek M."/>
        </authorList>
    </citation>
    <scope>NUCLEOTIDE SEQUENCE</scope>
    <source>
        <strain evidence="1">Rt24.2</strain>
    </source>
</reference>
<dbReference type="EMBL" id="KX490272">
    <property type="protein sequence ID" value="AOO92636.1"/>
    <property type="molecule type" value="Genomic_DNA"/>
</dbReference>
<evidence type="ECO:0000313" key="1">
    <source>
        <dbReference type="EMBL" id="AOO92636.1"/>
    </source>
</evidence>
<sequence>MDDIFRRTQTPVRILDRNAERRKLPRRFLAACRRLADRLVELRHRRAERFGSHVVLFGGEGEAPVGINLQARRLGRLAGSVSSVCSAFGEAGETDCRRRRHCRDAGKGERQALPHALQAVAEGAEALPELGEIGLYSRLADPVESLFAGVAELLELRLDFLAAVERNPLFDRLARHRL</sequence>
<accession>A0A1C9I0Y0</accession>